<keyword evidence="6" id="KW-0539">Nucleus</keyword>
<feature type="compositionally biased region" description="Polar residues" evidence="9">
    <location>
        <begin position="149"/>
        <end position="180"/>
    </location>
</feature>
<comment type="subcellular location">
    <subcellularLocation>
        <location evidence="1">Nucleus</location>
    </subcellularLocation>
</comment>
<dbReference type="GO" id="GO:0005634">
    <property type="term" value="C:nucleus"/>
    <property type="evidence" value="ECO:0007669"/>
    <property type="project" value="UniProtKB-SubCell"/>
</dbReference>
<dbReference type="EMBL" id="ML991779">
    <property type="protein sequence ID" value="KAF2237712.1"/>
    <property type="molecule type" value="Genomic_DNA"/>
</dbReference>
<feature type="compositionally biased region" description="Basic and acidic residues" evidence="9">
    <location>
        <begin position="315"/>
        <end position="326"/>
    </location>
</feature>
<feature type="region of interest" description="Disordered" evidence="9">
    <location>
        <begin position="1423"/>
        <end position="1513"/>
    </location>
</feature>
<feature type="compositionally biased region" description="Polar residues" evidence="9">
    <location>
        <begin position="760"/>
        <end position="782"/>
    </location>
</feature>
<dbReference type="InterPro" id="IPR009057">
    <property type="entry name" value="Homeodomain-like_sf"/>
</dbReference>
<dbReference type="SMART" id="SM00573">
    <property type="entry name" value="HSA"/>
    <property type="match status" value="1"/>
</dbReference>
<feature type="compositionally biased region" description="Basic and acidic residues" evidence="9">
    <location>
        <begin position="223"/>
        <end position="252"/>
    </location>
</feature>
<gene>
    <name evidence="12" type="ORF">EV356DRAFT_574106</name>
</gene>
<protein>
    <recommendedName>
        <fullName evidence="8">Vacuolar import and degradation protein 21</fullName>
    </recommendedName>
</protein>
<dbReference type="PANTHER" id="PTHR46459:SF1">
    <property type="entry name" value="E1A-BINDING PROTEIN P400"/>
    <property type="match status" value="1"/>
</dbReference>
<feature type="domain" description="HSA" evidence="11">
    <location>
        <begin position="682"/>
        <end position="763"/>
    </location>
</feature>
<evidence type="ECO:0000256" key="5">
    <source>
        <dbReference type="ARBA" id="ARBA00023204"/>
    </source>
</evidence>
<feature type="compositionally biased region" description="Basic and acidic residues" evidence="9">
    <location>
        <begin position="392"/>
        <end position="402"/>
    </location>
</feature>
<feature type="region of interest" description="Disordered" evidence="9">
    <location>
        <begin position="748"/>
        <end position="800"/>
    </location>
</feature>
<sequence length="1631" mass="178685">MSVDALRDRLLRIKKNELTTCESSRKRKLRELYAVSTDLGPDQWISFQFDAPCPPEELRFLNDNDITKGQYFQESTLPVPTKWAKVSIRKSPAASTRFSRSPDPRSAQPRPATLQDAVPTPATLPPGDIVADQTPTQQLSRHEVDADQNAEQTSSQDSLESLVSTVQKQADAPTATQSAASPGVHPRSAVPPASEDVAVLPDTVDVRPPSNDTPPRPKIIHLPPKEAQERHLREIEQGQENARVRERKEDGKLLAASNSATMDDMPSSPSSTAGPFSVNTPMPNQHSPDTSPEGDNPTDAVSLRTPVSMGATKQEQSEKEEHDRVQELQQEIARQEARGESATTADAQLRLEEQQALRQARDGTDFAASGIQSGPGNGKLTDKASNFVKDVIAADREDKDTVADAEFTETQPSPIRDNSGRNAEEQDDNKKRDNTPRADASTTDIRAHQESTQEITAPSRPSPIDTSLTDTPMPNVTCSPTFGNEGGAAQKRPIATPTQAAPERSTTRLSSGAIRHKSVSEILGETPKLSSPSIDKTPTVPNFSEQPLTSSPTTTVPLTPSILATLSNNQMRSGDRKHKGRSKPSAVVFKKPENVASVAIHGDYSELAGVSKDDRKDYYQTMFVSQAFSPPRAQHLSEVLASASKVLTTSNRYTEVREHLDNRILKRVYQLQNANKWSLRQLERASEPPRSSTHLDHLLREMKWMRTDFKEERKWKITTARNLAHWCAEWVAADKDQRVDLQVKVKTLPQKSESGEHASSLASGTGSEPNKTHNSPLESSVATDGEYDTEDVQRESSTPSTVAPAAVFSLGLEDCVFSAPETEMGSKLISELPTFQKLLDAPFAKSFDLSPQRSILPVSKYVHGRVIAMSTAFPKKRSRYEYEPEDEIALEGSKRRKLRDATGESIASTGLLPEKTDVALFCSENKGLRDRLHAGHAFRPPSQITMPATSFYENRASSQWLWDEDQKLRALVKDYTYNWSLISEALSMSNLYTASPERRTPWECFERWVQLEGLPAEMSKMQYFRTYQSRLDAAQRTVTAHQQAQQQLLAQQGNAAGVQTPLRRRTTVPIRVERRRGGKYLSIMEAMRKLARKREGLAHKQQEAAKAAALRKHHEAPPPKAGVHTPQEFSNLKHEQEVKLQKRQELYRQQILATQRQAALQQRAAQQGNAQQGLPNGAGPQQRTNSNPNGSATNLAPPPNPHTQQAINMQRQQMIQQGMQNSMPNGNLGVPNMGMQGMPQAPMQMHMQGHQRMSSHQSPENMRALLARQSQQNTYQNPNSSQYQMQQNNPTQLAAAHMMPANSGLQNQQMLAAAMHNANQNHNVNGSPANGIVNPVDNSGSPPRNRSMNPSPQQPQTLSSGHVPAINDLTQKLKNQNPNMSDQEASRLAMEQLKEKMASQKFQQQRQNALNAAVGASGANFAHQQAQQTLQSSQNQAAAQQHPQHQHQQGQQMQNAHAHAQNTTNGMSWSSPSQSHPQPHGHNHAHLTPANSSQGGPNATSPPLTHPSPHLQPANLNAYQQQLSAQLNTQQQRTLLLQQQQQQQQQQRGMHSGSPANVGGAVMGTPMSGMAGMGGMAGLGGMGSPAPMGMGSPAPMVTGGGGMLRPPSAGAGTAGSRSATPMQRPGTAGAE</sequence>
<accession>A0A6A6HIJ7</accession>
<evidence type="ECO:0000259" key="10">
    <source>
        <dbReference type="PROSITE" id="PS50090"/>
    </source>
</evidence>
<feature type="compositionally biased region" description="Low complexity" evidence="9">
    <location>
        <begin position="1605"/>
        <end position="1621"/>
    </location>
</feature>
<evidence type="ECO:0000256" key="8">
    <source>
        <dbReference type="ARBA" id="ARBA00029670"/>
    </source>
</evidence>
<proteinExistence type="inferred from homology"/>
<feature type="compositionally biased region" description="Polar residues" evidence="9">
    <location>
        <begin position="1179"/>
        <end position="1194"/>
    </location>
</feature>
<feature type="region of interest" description="Disordered" evidence="9">
    <location>
        <begin position="1095"/>
        <end position="1127"/>
    </location>
</feature>
<evidence type="ECO:0000256" key="3">
    <source>
        <dbReference type="ARBA" id="ARBA00022763"/>
    </source>
</evidence>
<comment type="function">
    <text evidence="7">Component of the NuA4 histone acetyltransferase complex which is involved in transcriptional activation of selected genes principally by acetylation of nucleosomal histone H4 and H2A. The NuA4 complex is also involved in DNA repair.</text>
</comment>
<dbReference type="OrthoDB" id="5364245at2759"/>
<evidence type="ECO:0000256" key="6">
    <source>
        <dbReference type="ARBA" id="ARBA00023242"/>
    </source>
</evidence>
<reference evidence="12" key="1">
    <citation type="journal article" date="2020" name="Stud. Mycol.">
        <title>101 Dothideomycetes genomes: a test case for predicting lifestyles and emergence of pathogens.</title>
        <authorList>
            <person name="Haridas S."/>
            <person name="Albert R."/>
            <person name="Binder M."/>
            <person name="Bloem J."/>
            <person name="Labutti K."/>
            <person name="Salamov A."/>
            <person name="Andreopoulos B."/>
            <person name="Baker S."/>
            <person name="Barry K."/>
            <person name="Bills G."/>
            <person name="Bluhm B."/>
            <person name="Cannon C."/>
            <person name="Castanera R."/>
            <person name="Culley D."/>
            <person name="Daum C."/>
            <person name="Ezra D."/>
            <person name="Gonzalez J."/>
            <person name="Henrissat B."/>
            <person name="Kuo A."/>
            <person name="Liang C."/>
            <person name="Lipzen A."/>
            <person name="Lutzoni F."/>
            <person name="Magnuson J."/>
            <person name="Mondo S."/>
            <person name="Nolan M."/>
            <person name="Ohm R."/>
            <person name="Pangilinan J."/>
            <person name="Park H.-J."/>
            <person name="Ramirez L."/>
            <person name="Alfaro M."/>
            <person name="Sun H."/>
            <person name="Tritt A."/>
            <person name="Yoshinaga Y."/>
            <person name="Zwiers L.-H."/>
            <person name="Turgeon B."/>
            <person name="Goodwin S."/>
            <person name="Spatafora J."/>
            <person name="Crous P."/>
            <person name="Grigoriev I."/>
        </authorList>
    </citation>
    <scope>NUCLEOTIDE SEQUENCE</scope>
    <source>
        <strain evidence="12">Tuck. ex Michener</strain>
    </source>
</reference>
<feature type="compositionally biased region" description="Low complexity" evidence="9">
    <location>
        <begin position="1587"/>
        <end position="1596"/>
    </location>
</feature>
<dbReference type="PANTHER" id="PTHR46459">
    <property type="entry name" value="E1A-BINDING PROTEIN P400-RELATED"/>
    <property type="match status" value="1"/>
</dbReference>
<keyword evidence="4" id="KW-0156">Chromatin regulator</keyword>
<evidence type="ECO:0000256" key="7">
    <source>
        <dbReference type="ARBA" id="ARBA00025178"/>
    </source>
</evidence>
<feature type="compositionally biased region" description="Polar residues" evidence="9">
    <location>
        <begin position="256"/>
        <end position="290"/>
    </location>
</feature>
<dbReference type="Gene3D" id="1.10.10.60">
    <property type="entry name" value="Homeodomain-like"/>
    <property type="match status" value="1"/>
</dbReference>
<feature type="compositionally biased region" description="Polar residues" evidence="9">
    <location>
        <begin position="528"/>
        <end position="546"/>
    </location>
</feature>
<dbReference type="CDD" id="cd00167">
    <property type="entry name" value="SANT"/>
    <property type="match status" value="1"/>
</dbReference>
<feature type="region of interest" description="Disordered" evidence="9">
    <location>
        <begin position="88"/>
        <end position="558"/>
    </location>
</feature>
<feature type="compositionally biased region" description="Polar residues" evidence="9">
    <location>
        <begin position="464"/>
        <end position="482"/>
    </location>
</feature>
<evidence type="ECO:0000256" key="9">
    <source>
        <dbReference type="SAM" id="MobiDB-lite"/>
    </source>
</evidence>
<dbReference type="Proteomes" id="UP000800092">
    <property type="component" value="Unassembled WGS sequence"/>
</dbReference>
<dbReference type="SUPFAM" id="SSF46689">
    <property type="entry name" value="Homeodomain-like"/>
    <property type="match status" value="1"/>
</dbReference>
<feature type="compositionally biased region" description="Low complexity" evidence="9">
    <location>
        <begin position="547"/>
        <end position="558"/>
    </location>
</feature>
<dbReference type="GO" id="GO:0035267">
    <property type="term" value="C:NuA4 histone acetyltransferase complex"/>
    <property type="evidence" value="ECO:0007669"/>
    <property type="project" value="TreeGrafter"/>
</dbReference>
<evidence type="ECO:0000259" key="11">
    <source>
        <dbReference type="PROSITE" id="PS51204"/>
    </source>
</evidence>
<feature type="compositionally biased region" description="Low complexity" evidence="9">
    <location>
        <begin position="1534"/>
        <end position="1548"/>
    </location>
</feature>
<feature type="region of interest" description="Disordered" evidence="9">
    <location>
        <begin position="1534"/>
        <end position="1564"/>
    </location>
</feature>
<dbReference type="InterPro" id="IPR001005">
    <property type="entry name" value="SANT/Myb"/>
</dbReference>
<evidence type="ECO:0000256" key="4">
    <source>
        <dbReference type="ARBA" id="ARBA00022853"/>
    </source>
</evidence>
<feature type="compositionally biased region" description="Basic and acidic residues" evidence="9">
    <location>
        <begin position="349"/>
        <end position="364"/>
    </location>
</feature>
<dbReference type="PROSITE" id="PS50090">
    <property type="entry name" value="MYB_LIKE"/>
    <property type="match status" value="1"/>
</dbReference>
<evidence type="ECO:0000256" key="2">
    <source>
        <dbReference type="ARBA" id="ARBA00008913"/>
    </source>
</evidence>
<feature type="region of interest" description="Disordered" evidence="9">
    <location>
        <begin position="1162"/>
        <end position="1204"/>
    </location>
</feature>
<dbReference type="GO" id="GO:0003682">
    <property type="term" value="F:chromatin binding"/>
    <property type="evidence" value="ECO:0007669"/>
    <property type="project" value="TreeGrafter"/>
</dbReference>
<organism evidence="12 13">
    <name type="scientific">Viridothelium virens</name>
    <name type="common">Speckled blister lichen</name>
    <name type="synonym">Trypethelium virens</name>
    <dbReference type="NCBI Taxonomy" id="1048519"/>
    <lineage>
        <taxon>Eukaryota</taxon>
        <taxon>Fungi</taxon>
        <taxon>Dikarya</taxon>
        <taxon>Ascomycota</taxon>
        <taxon>Pezizomycotina</taxon>
        <taxon>Dothideomycetes</taxon>
        <taxon>Dothideomycetes incertae sedis</taxon>
        <taxon>Trypetheliales</taxon>
        <taxon>Trypetheliaceae</taxon>
        <taxon>Viridothelium</taxon>
    </lineage>
</organism>
<keyword evidence="13" id="KW-1185">Reference proteome</keyword>
<evidence type="ECO:0000313" key="13">
    <source>
        <dbReference type="Proteomes" id="UP000800092"/>
    </source>
</evidence>
<feature type="region of interest" description="Disordered" evidence="9">
    <location>
        <begin position="1320"/>
        <end position="1362"/>
    </location>
</feature>
<dbReference type="SMART" id="SM00717">
    <property type="entry name" value="SANT"/>
    <property type="match status" value="1"/>
</dbReference>
<comment type="similarity">
    <text evidence="2">Belongs to the EAF1 family.</text>
</comment>
<dbReference type="GO" id="GO:0006281">
    <property type="term" value="P:DNA repair"/>
    <property type="evidence" value="ECO:0007669"/>
    <property type="project" value="UniProtKB-KW"/>
</dbReference>
<feature type="compositionally biased region" description="Low complexity" evidence="9">
    <location>
        <begin position="1423"/>
        <end position="1461"/>
    </location>
</feature>
<dbReference type="Pfam" id="PF13921">
    <property type="entry name" value="Myb_DNA-bind_6"/>
    <property type="match status" value="1"/>
</dbReference>
<feature type="compositionally biased region" description="Polar residues" evidence="9">
    <location>
        <begin position="1489"/>
        <end position="1503"/>
    </location>
</feature>
<feature type="region of interest" description="Disordered" evidence="9">
    <location>
        <begin position="1587"/>
        <end position="1631"/>
    </location>
</feature>
<feature type="compositionally biased region" description="Basic and acidic residues" evidence="9">
    <location>
        <begin position="418"/>
        <end position="436"/>
    </location>
</feature>
<feature type="compositionally biased region" description="Low complexity" evidence="9">
    <location>
        <begin position="1338"/>
        <end position="1351"/>
    </location>
</feature>
<dbReference type="PROSITE" id="PS51204">
    <property type="entry name" value="HSA"/>
    <property type="match status" value="1"/>
</dbReference>
<name>A0A6A6HIJ7_VIRVR</name>
<dbReference type="GO" id="GO:0006325">
    <property type="term" value="P:chromatin organization"/>
    <property type="evidence" value="ECO:0007669"/>
    <property type="project" value="UniProtKB-KW"/>
</dbReference>
<keyword evidence="5" id="KW-0234">DNA repair</keyword>
<feature type="domain" description="Myb-like" evidence="10">
    <location>
        <begin position="952"/>
        <end position="1012"/>
    </location>
</feature>
<dbReference type="InterPro" id="IPR014012">
    <property type="entry name" value="HSA_dom"/>
</dbReference>
<keyword evidence="3" id="KW-0227">DNA damage</keyword>
<dbReference type="Pfam" id="PF07529">
    <property type="entry name" value="HSA"/>
    <property type="match status" value="1"/>
</dbReference>
<feature type="compositionally biased region" description="Low complexity" evidence="9">
    <location>
        <begin position="1162"/>
        <end position="1178"/>
    </location>
</feature>
<evidence type="ECO:0000256" key="1">
    <source>
        <dbReference type="ARBA" id="ARBA00004123"/>
    </source>
</evidence>
<evidence type="ECO:0000313" key="12">
    <source>
        <dbReference type="EMBL" id="KAF2237712.1"/>
    </source>
</evidence>